<evidence type="ECO:0000256" key="1">
    <source>
        <dbReference type="SAM" id="Phobius"/>
    </source>
</evidence>
<comment type="caution">
    <text evidence="2">The sequence shown here is derived from an EMBL/GenBank/DDBJ whole genome shotgun (WGS) entry which is preliminary data.</text>
</comment>
<accession>A0A9W9DYM2</accession>
<gene>
    <name evidence="2" type="ORF">J3R30DRAFT_20344</name>
</gene>
<protein>
    <submittedName>
        <fullName evidence="2">Uncharacterized protein</fullName>
    </submittedName>
</protein>
<dbReference type="Proteomes" id="UP001150266">
    <property type="component" value="Unassembled WGS sequence"/>
</dbReference>
<evidence type="ECO:0000313" key="2">
    <source>
        <dbReference type="EMBL" id="KAJ4490016.1"/>
    </source>
</evidence>
<evidence type="ECO:0000313" key="3">
    <source>
        <dbReference type="Proteomes" id="UP001150266"/>
    </source>
</evidence>
<keyword evidence="3" id="KW-1185">Reference proteome</keyword>
<reference evidence="2" key="1">
    <citation type="submission" date="2022-08" db="EMBL/GenBank/DDBJ databases">
        <title>A Global Phylogenomic Analysis of the Shiitake Genus Lentinula.</title>
        <authorList>
            <consortium name="DOE Joint Genome Institute"/>
            <person name="Sierra-Patev S."/>
            <person name="Min B."/>
            <person name="Naranjo-Ortiz M."/>
            <person name="Looney B."/>
            <person name="Konkel Z."/>
            <person name="Slot J.C."/>
            <person name="Sakamoto Y."/>
            <person name="Steenwyk J.L."/>
            <person name="Rokas A."/>
            <person name="Carro J."/>
            <person name="Camarero S."/>
            <person name="Ferreira P."/>
            <person name="Molpeceres G."/>
            <person name="Ruiz-Duenas F.J."/>
            <person name="Serrano A."/>
            <person name="Henrissat B."/>
            <person name="Drula E."/>
            <person name="Hughes K.W."/>
            <person name="Mata J.L."/>
            <person name="Ishikawa N.K."/>
            <person name="Vargas-Isla R."/>
            <person name="Ushijima S."/>
            <person name="Smith C.A."/>
            <person name="Ahrendt S."/>
            <person name="Andreopoulos W."/>
            <person name="He G."/>
            <person name="Labutti K."/>
            <person name="Lipzen A."/>
            <person name="Ng V."/>
            <person name="Riley R."/>
            <person name="Sandor L."/>
            <person name="Barry K."/>
            <person name="Martinez A.T."/>
            <person name="Xiao Y."/>
            <person name="Gibbons J.G."/>
            <person name="Terashima K."/>
            <person name="Grigoriev I.V."/>
            <person name="Hibbett D.S."/>
        </authorList>
    </citation>
    <scope>NUCLEOTIDE SEQUENCE</scope>
    <source>
        <strain evidence="2">JLM2183</strain>
    </source>
</reference>
<proteinExistence type="predicted"/>
<keyword evidence="1" id="KW-0472">Membrane</keyword>
<name>A0A9W9DYM2_9AGAR</name>
<feature type="transmembrane region" description="Helical" evidence="1">
    <location>
        <begin position="9"/>
        <end position="28"/>
    </location>
</feature>
<dbReference type="AlphaFoldDB" id="A0A9W9DYM2"/>
<organism evidence="2 3">
    <name type="scientific">Lentinula aciculospora</name>
    <dbReference type="NCBI Taxonomy" id="153920"/>
    <lineage>
        <taxon>Eukaryota</taxon>
        <taxon>Fungi</taxon>
        <taxon>Dikarya</taxon>
        <taxon>Basidiomycota</taxon>
        <taxon>Agaricomycotina</taxon>
        <taxon>Agaricomycetes</taxon>
        <taxon>Agaricomycetidae</taxon>
        <taxon>Agaricales</taxon>
        <taxon>Marasmiineae</taxon>
        <taxon>Omphalotaceae</taxon>
        <taxon>Lentinula</taxon>
    </lineage>
</organism>
<keyword evidence="1" id="KW-1133">Transmembrane helix</keyword>
<keyword evidence="1" id="KW-0812">Transmembrane</keyword>
<sequence>MADNAGGDCVSIFCGCCCVAFVSALSTWCNTGTLYMFISKLGLILTVFYSGTLLMLSLL</sequence>
<feature type="transmembrane region" description="Helical" evidence="1">
    <location>
        <begin position="34"/>
        <end position="56"/>
    </location>
</feature>
<dbReference type="EMBL" id="JAOTPV010000001">
    <property type="protein sequence ID" value="KAJ4490016.1"/>
    <property type="molecule type" value="Genomic_DNA"/>
</dbReference>